<dbReference type="Gene3D" id="3.60.40.10">
    <property type="entry name" value="PPM-type phosphatase domain"/>
    <property type="match status" value="2"/>
</dbReference>
<feature type="domain" description="PPM-type phosphatase" evidence="7">
    <location>
        <begin position="366"/>
        <end position="579"/>
    </location>
</feature>
<evidence type="ECO:0000256" key="2">
    <source>
        <dbReference type="ARBA" id="ARBA00022741"/>
    </source>
</evidence>
<feature type="domain" description="Protein kinase" evidence="6">
    <location>
        <begin position="65"/>
        <end position="398"/>
    </location>
</feature>
<dbReference type="CDD" id="cd00143">
    <property type="entry name" value="PP2Cc"/>
    <property type="match status" value="1"/>
</dbReference>
<evidence type="ECO:0000256" key="5">
    <source>
        <dbReference type="SAM" id="MobiDB-lite"/>
    </source>
</evidence>
<organism evidence="8 9">
    <name type="scientific">Chlorella ohadii</name>
    <dbReference type="NCBI Taxonomy" id="2649997"/>
    <lineage>
        <taxon>Eukaryota</taxon>
        <taxon>Viridiplantae</taxon>
        <taxon>Chlorophyta</taxon>
        <taxon>core chlorophytes</taxon>
        <taxon>Trebouxiophyceae</taxon>
        <taxon>Chlorellales</taxon>
        <taxon>Chlorellaceae</taxon>
        <taxon>Chlorella clade</taxon>
        <taxon>Chlorella</taxon>
    </lineage>
</organism>
<keyword evidence="4" id="KW-0067">ATP-binding</keyword>
<dbReference type="AlphaFoldDB" id="A0AAD5DKG2"/>
<protein>
    <submittedName>
        <fullName evidence="8">Uncharacterized protein</fullName>
    </submittedName>
</protein>
<feature type="region of interest" description="Disordered" evidence="5">
    <location>
        <begin position="323"/>
        <end position="354"/>
    </location>
</feature>
<dbReference type="Pfam" id="PF00069">
    <property type="entry name" value="Pkinase"/>
    <property type="match status" value="1"/>
</dbReference>
<dbReference type="SMART" id="SM00220">
    <property type="entry name" value="S_TKc"/>
    <property type="match status" value="1"/>
</dbReference>
<name>A0AAD5DKG2_9CHLO</name>
<evidence type="ECO:0000256" key="4">
    <source>
        <dbReference type="ARBA" id="ARBA00022840"/>
    </source>
</evidence>
<comment type="caution">
    <text evidence="8">The sequence shown here is derived from an EMBL/GenBank/DDBJ whole genome shotgun (WGS) entry which is preliminary data.</text>
</comment>
<dbReference type="SMART" id="SM00332">
    <property type="entry name" value="PP2Cc"/>
    <property type="match status" value="1"/>
</dbReference>
<evidence type="ECO:0000313" key="8">
    <source>
        <dbReference type="EMBL" id="KAI7839657.1"/>
    </source>
</evidence>
<dbReference type="PROSITE" id="PS51746">
    <property type="entry name" value="PPM_2"/>
    <property type="match status" value="1"/>
</dbReference>
<dbReference type="EMBL" id="JADXDR010000095">
    <property type="protein sequence ID" value="KAI7839657.1"/>
    <property type="molecule type" value="Genomic_DNA"/>
</dbReference>
<dbReference type="SUPFAM" id="SSF81606">
    <property type="entry name" value="PP2C-like"/>
    <property type="match status" value="1"/>
</dbReference>
<feature type="compositionally biased region" description="Low complexity" evidence="5">
    <location>
        <begin position="323"/>
        <end position="336"/>
    </location>
</feature>
<evidence type="ECO:0000259" key="6">
    <source>
        <dbReference type="PROSITE" id="PS50011"/>
    </source>
</evidence>
<dbReference type="Pfam" id="PF00481">
    <property type="entry name" value="PP2C"/>
    <property type="match status" value="1"/>
</dbReference>
<dbReference type="GO" id="GO:0004674">
    <property type="term" value="F:protein serine/threonine kinase activity"/>
    <property type="evidence" value="ECO:0007669"/>
    <property type="project" value="TreeGrafter"/>
</dbReference>
<keyword evidence="3" id="KW-0418">Kinase</keyword>
<dbReference type="InterPro" id="IPR001932">
    <property type="entry name" value="PPM-type_phosphatase-like_dom"/>
</dbReference>
<dbReference type="InterPro" id="IPR008271">
    <property type="entry name" value="Ser/Thr_kinase_AS"/>
</dbReference>
<evidence type="ECO:0000256" key="3">
    <source>
        <dbReference type="ARBA" id="ARBA00022777"/>
    </source>
</evidence>
<evidence type="ECO:0000313" key="9">
    <source>
        <dbReference type="Proteomes" id="UP001205105"/>
    </source>
</evidence>
<dbReference type="PANTHER" id="PTHR44329">
    <property type="entry name" value="SERINE/THREONINE-PROTEIN KINASE TNNI3K-RELATED"/>
    <property type="match status" value="1"/>
</dbReference>
<evidence type="ECO:0000256" key="1">
    <source>
        <dbReference type="ARBA" id="ARBA00022679"/>
    </source>
</evidence>
<sequence>MTAATAAAPAAAFAPGGSKQAADSGATVEAAISAMAAAVQRGDFAGAEAAGAAAPANLALPRSCLSGLRPISEGAQAGVYAAQLAPARLVASLEGGSGELDAEELEGSLAVAVKKPRIRETADLERFRREVALLAQLRHPHIVHLLGARLLPPDYLAVLALEHTNAAAELHSAGWRPAWPQVLCLGAQLALAVTHIHAAGYVHRDIKPANLLLDEGRAAARPADRGRAAPAAELASGDVTHTKPTGGFHKQHMVGTLEYMSPEVLLGSPASCASDVFALAVTLNELATGMVPYSDCTRDNPLAHTVLEMAGDAEMLDAEAAEADFTGGSPSSSCAAGLGGGSPTAVASPASSSPSSSATGTLPCWLAASPQQQQSAAAQQGVAQQQAQQQQVQVGTFLTPGRRDAMEDAVVVLHDVCAAAGTPGCTALGVFDGHRGAAAADYLTANLQRHLVQQLGSSGSAAAALAGTLADADVAFRAEQDAAWAARLARMGVTRSIGDADLKIQGVSAEAETAELALQPGDAFVIVATDGLWDRVSNEEAVALVQDTVKHPAMCAQRLAVDALARGGGDNVAVAVMFLPGHGTTAERVYHAGQLKYHGAAAAKRASGPGLSADELRDTY</sequence>
<proteinExistence type="predicted"/>
<dbReference type="PROSITE" id="PS50011">
    <property type="entry name" value="PROTEIN_KINASE_DOM"/>
    <property type="match status" value="1"/>
</dbReference>
<reference evidence="8" key="1">
    <citation type="submission" date="2020-11" db="EMBL/GenBank/DDBJ databases">
        <title>Chlorella ohadii genome sequencing and assembly.</title>
        <authorList>
            <person name="Murik O."/>
            <person name="Treves H."/>
            <person name="Kedem I."/>
            <person name="Shotland Y."/>
            <person name="Kaplan A."/>
        </authorList>
    </citation>
    <scope>NUCLEOTIDE SEQUENCE</scope>
    <source>
        <strain evidence="8">1</strain>
    </source>
</reference>
<dbReference type="Gene3D" id="3.30.200.20">
    <property type="entry name" value="Phosphorylase Kinase, domain 1"/>
    <property type="match status" value="1"/>
</dbReference>
<keyword evidence="2" id="KW-0547">Nucleotide-binding</keyword>
<dbReference type="SUPFAM" id="SSF56112">
    <property type="entry name" value="Protein kinase-like (PK-like)"/>
    <property type="match status" value="1"/>
</dbReference>
<dbReference type="InterPro" id="IPR011009">
    <property type="entry name" value="Kinase-like_dom_sf"/>
</dbReference>
<dbReference type="Proteomes" id="UP001205105">
    <property type="component" value="Unassembled WGS sequence"/>
</dbReference>
<dbReference type="InterPro" id="IPR000719">
    <property type="entry name" value="Prot_kinase_dom"/>
</dbReference>
<keyword evidence="9" id="KW-1185">Reference proteome</keyword>
<accession>A0AAD5DKG2</accession>
<dbReference type="InterPro" id="IPR036457">
    <property type="entry name" value="PPM-type-like_dom_sf"/>
</dbReference>
<feature type="compositionally biased region" description="Low complexity" evidence="5">
    <location>
        <begin position="343"/>
        <end position="354"/>
    </location>
</feature>
<keyword evidence="1" id="KW-0808">Transferase</keyword>
<evidence type="ECO:0000259" key="7">
    <source>
        <dbReference type="PROSITE" id="PS51746"/>
    </source>
</evidence>
<dbReference type="GO" id="GO:0005524">
    <property type="term" value="F:ATP binding"/>
    <property type="evidence" value="ECO:0007669"/>
    <property type="project" value="UniProtKB-KW"/>
</dbReference>
<gene>
    <name evidence="8" type="ORF">COHA_006466</name>
</gene>
<dbReference type="Gene3D" id="1.10.510.10">
    <property type="entry name" value="Transferase(Phosphotransferase) domain 1"/>
    <property type="match status" value="1"/>
</dbReference>
<dbReference type="InterPro" id="IPR051681">
    <property type="entry name" value="Ser/Thr_Kinases-Pseudokinases"/>
</dbReference>
<dbReference type="PANTHER" id="PTHR44329:SF288">
    <property type="entry name" value="MITOGEN-ACTIVATED PROTEIN KINASE KINASE KINASE 20"/>
    <property type="match status" value="1"/>
</dbReference>
<dbReference type="PROSITE" id="PS00108">
    <property type="entry name" value="PROTEIN_KINASE_ST"/>
    <property type="match status" value="1"/>
</dbReference>